<accession>A0AAD8T6M8</accession>
<reference evidence="2" key="1">
    <citation type="submission" date="2023-07" db="EMBL/GenBank/DDBJ databases">
        <title>A chromosome-level genome assembly of Lolium multiflorum.</title>
        <authorList>
            <person name="Chen Y."/>
            <person name="Copetti D."/>
            <person name="Kolliker R."/>
            <person name="Studer B."/>
        </authorList>
    </citation>
    <scope>NUCLEOTIDE SEQUENCE</scope>
    <source>
        <strain evidence="2">02402/16</strain>
        <tissue evidence="2">Leaf</tissue>
    </source>
</reference>
<comment type="caution">
    <text evidence="2">The sequence shown here is derived from an EMBL/GenBank/DDBJ whole genome shotgun (WGS) entry which is preliminary data.</text>
</comment>
<organism evidence="2 3">
    <name type="scientific">Lolium multiflorum</name>
    <name type="common">Italian ryegrass</name>
    <name type="synonym">Lolium perenne subsp. multiflorum</name>
    <dbReference type="NCBI Taxonomy" id="4521"/>
    <lineage>
        <taxon>Eukaryota</taxon>
        <taxon>Viridiplantae</taxon>
        <taxon>Streptophyta</taxon>
        <taxon>Embryophyta</taxon>
        <taxon>Tracheophyta</taxon>
        <taxon>Spermatophyta</taxon>
        <taxon>Magnoliopsida</taxon>
        <taxon>Liliopsida</taxon>
        <taxon>Poales</taxon>
        <taxon>Poaceae</taxon>
        <taxon>BOP clade</taxon>
        <taxon>Pooideae</taxon>
        <taxon>Poodae</taxon>
        <taxon>Poeae</taxon>
        <taxon>Poeae Chloroplast Group 2 (Poeae type)</taxon>
        <taxon>Loliodinae</taxon>
        <taxon>Loliinae</taxon>
        <taxon>Lolium</taxon>
    </lineage>
</organism>
<keyword evidence="3" id="KW-1185">Reference proteome</keyword>
<evidence type="ECO:0000256" key="1">
    <source>
        <dbReference type="SAM" id="MobiDB-lite"/>
    </source>
</evidence>
<name>A0AAD8T6M8_LOLMU</name>
<dbReference type="Proteomes" id="UP001231189">
    <property type="component" value="Unassembled WGS sequence"/>
</dbReference>
<proteinExistence type="predicted"/>
<dbReference type="AlphaFoldDB" id="A0AAD8T6M8"/>
<protein>
    <submittedName>
        <fullName evidence="2">Uncharacterized protein</fullName>
    </submittedName>
</protein>
<feature type="region of interest" description="Disordered" evidence="1">
    <location>
        <begin position="1"/>
        <end position="24"/>
    </location>
</feature>
<dbReference type="EMBL" id="JAUUTY010000003">
    <property type="protein sequence ID" value="KAK1670888.1"/>
    <property type="molecule type" value="Genomic_DNA"/>
</dbReference>
<evidence type="ECO:0000313" key="3">
    <source>
        <dbReference type="Proteomes" id="UP001231189"/>
    </source>
</evidence>
<sequence>MSKQSTERNGSKQHHQQALAAVQQQPEFRPSECLASLHQGVQFPTSFGDMEPTLSARGSSRTVRRCCRRRLIASEPEMTNNSTRMRALLENDIFVMTTYMVQGRERSEEFLQFACTNQVHLVQRTIDPFSANLEYVK</sequence>
<gene>
    <name evidence="2" type="ORF">QYE76_059047</name>
</gene>
<evidence type="ECO:0000313" key="2">
    <source>
        <dbReference type="EMBL" id="KAK1670888.1"/>
    </source>
</evidence>
<feature type="compositionally biased region" description="Basic and acidic residues" evidence="1">
    <location>
        <begin position="1"/>
        <end position="10"/>
    </location>
</feature>